<comment type="caution">
    <text evidence="2">The sequence shown here is derived from an EMBL/GenBank/DDBJ whole genome shotgun (WGS) entry which is preliminary data.</text>
</comment>
<sequence length="47" mass="5106">MIFTTLACLCVLSFLVGVLTDPGRVPSSYIPDVEDTSFASDQEPKKN</sequence>
<gene>
    <name evidence="2" type="ORF">Golob_004797</name>
</gene>
<evidence type="ECO:0000313" key="3">
    <source>
        <dbReference type="Proteomes" id="UP000593572"/>
    </source>
</evidence>
<dbReference type="AlphaFoldDB" id="A0A7J8N2U6"/>
<accession>A0A7J8N2U6</accession>
<evidence type="ECO:0000256" key="1">
    <source>
        <dbReference type="SAM" id="SignalP"/>
    </source>
</evidence>
<name>A0A7J8N2U6_9ROSI</name>
<feature type="signal peptide" evidence="1">
    <location>
        <begin position="1"/>
        <end position="20"/>
    </location>
</feature>
<dbReference type="EMBL" id="JABEZX010000011">
    <property type="protein sequence ID" value="MBA0571213.1"/>
    <property type="molecule type" value="Genomic_DNA"/>
</dbReference>
<dbReference type="Proteomes" id="UP000593572">
    <property type="component" value="Unassembled WGS sequence"/>
</dbReference>
<reference evidence="2 3" key="1">
    <citation type="journal article" date="2019" name="Genome Biol. Evol.">
        <title>Insights into the evolution of the New World diploid cottons (Gossypium, subgenus Houzingenia) based on genome sequencing.</title>
        <authorList>
            <person name="Grover C.E."/>
            <person name="Arick M.A. 2nd"/>
            <person name="Thrash A."/>
            <person name="Conover J.L."/>
            <person name="Sanders W.S."/>
            <person name="Peterson D.G."/>
            <person name="Frelichowski J.E."/>
            <person name="Scheffler J.A."/>
            <person name="Scheffler B.E."/>
            <person name="Wendel J.F."/>
        </authorList>
    </citation>
    <scope>NUCLEOTIDE SEQUENCE [LARGE SCALE GENOMIC DNA]</scope>
    <source>
        <strain evidence="2">157</strain>
        <tissue evidence="2">Leaf</tissue>
    </source>
</reference>
<protein>
    <submittedName>
        <fullName evidence="2">Uncharacterized protein</fullName>
    </submittedName>
</protein>
<keyword evidence="1" id="KW-0732">Signal</keyword>
<evidence type="ECO:0000313" key="2">
    <source>
        <dbReference type="EMBL" id="MBA0571213.1"/>
    </source>
</evidence>
<feature type="non-terminal residue" evidence="2">
    <location>
        <position position="47"/>
    </location>
</feature>
<keyword evidence="3" id="KW-1185">Reference proteome</keyword>
<organism evidence="2 3">
    <name type="scientific">Gossypium lobatum</name>
    <dbReference type="NCBI Taxonomy" id="34289"/>
    <lineage>
        <taxon>Eukaryota</taxon>
        <taxon>Viridiplantae</taxon>
        <taxon>Streptophyta</taxon>
        <taxon>Embryophyta</taxon>
        <taxon>Tracheophyta</taxon>
        <taxon>Spermatophyta</taxon>
        <taxon>Magnoliopsida</taxon>
        <taxon>eudicotyledons</taxon>
        <taxon>Gunneridae</taxon>
        <taxon>Pentapetalae</taxon>
        <taxon>rosids</taxon>
        <taxon>malvids</taxon>
        <taxon>Malvales</taxon>
        <taxon>Malvaceae</taxon>
        <taxon>Malvoideae</taxon>
        <taxon>Gossypium</taxon>
    </lineage>
</organism>
<proteinExistence type="predicted"/>
<feature type="chain" id="PRO_5029724449" evidence="1">
    <location>
        <begin position="21"/>
        <end position="47"/>
    </location>
</feature>